<dbReference type="Pfam" id="PF06477">
    <property type="entry name" value="DUF1091"/>
    <property type="match status" value="2"/>
</dbReference>
<dbReference type="PANTHER" id="PTHR20898:SF0">
    <property type="entry name" value="DAEDALUS ON 3-RELATED"/>
    <property type="match status" value="1"/>
</dbReference>
<proteinExistence type="predicted"/>
<dbReference type="SMART" id="SM00697">
    <property type="entry name" value="DM8"/>
    <property type="match status" value="2"/>
</dbReference>
<dbReference type="OrthoDB" id="10467160at2759"/>
<protein>
    <submittedName>
        <fullName evidence="2">Uncharacterized protein</fullName>
    </submittedName>
</protein>
<comment type="caution">
    <text evidence="2">The sequence shown here is derived from an EMBL/GenBank/DDBJ whole genome shotgun (WGS) entry which is preliminary data.</text>
</comment>
<gene>
    <name evidence="2" type="ORF">PVAND_004397</name>
</gene>
<evidence type="ECO:0000313" key="2">
    <source>
        <dbReference type="EMBL" id="KAG5674425.1"/>
    </source>
</evidence>
<keyword evidence="1" id="KW-0732">Signal</keyword>
<sequence>MYNCLSLFIFFISLHFLTSGKVIIEEVIGIPNKQWSNVSFECYNKPNGDLILNVECNTTTEADNFTVYYTINYAKDEKDKNYENLFRKGSINFCKLFSGYQSGFIAKSIMYGFREHADFELKCPVKKGSYHVKDYIVTTKFVPSAILNMNHSKVILKNAVTISEPNYANFSAQIIQSENGESLLNENIQFYYNVSKITLFFTFAIGKDKNDQNYERIIIRTSVNACKMIQGALGDFVTKTIMHTLKNHVDFELKCPFKKTATLIIERILGTSDPKYSNFSSKIFKNENNETTLDITINFAYDIEKILIAFSFSIPKDSNDKNFERILMKSTINACKMLQGIMGDFFVKMIMENLAKHAKFELKCPFPKGIYVVSNFTLSNNFVPSYLLINDLKFMVVSKLTGKVANHKGFMHLFTAKTYGTILKKLSISSLTDMAKISNINASIPILS</sequence>
<dbReference type="Proteomes" id="UP001107558">
    <property type="component" value="Chromosome 2"/>
</dbReference>
<feature type="chain" id="PRO_5039888234" evidence="1">
    <location>
        <begin position="20"/>
        <end position="448"/>
    </location>
</feature>
<keyword evidence="3" id="KW-1185">Reference proteome</keyword>
<reference evidence="2" key="1">
    <citation type="submission" date="2021-03" db="EMBL/GenBank/DDBJ databases">
        <title>Chromosome level genome of the anhydrobiotic midge Polypedilum vanderplanki.</title>
        <authorList>
            <person name="Yoshida Y."/>
            <person name="Kikawada T."/>
            <person name="Gusev O."/>
        </authorList>
    </citation>
    <scope>NUCLEOTIDE SEQUENCE</scope>
    <source>
        <strain evidence="2">NIAS01</strain>
        <tissue evidence="2">Whole body or cell culture</tissue>
    </source>
</reference>
<dbReference type="InterPro" id="IPR010512">
    <property type="entry name" value="DUF1091"/>
</dbReference>
<evidence type="ECO:0000256" key="1">
    <source>
        <dbReference type="SAM" id="SignalP"/>
    </source>
</evidence>
<accession>A0A9J6BWV3</accession>
<name>A0A9J6BWV3_POLVA</name>
<dbReference type="PANTHER" id="PTHR20898">
    <property type="entry name" value="DAEDALUS ON 3-RELATED-RELATED"/>
    <property type="match status" value="1"/>
</dbReference>
<organism evidence="2 3">
    <name type="scientific">Polypedilum vanderplanki</name>
    <name type="common">Sleeping chironomid midge</name>
    <dbReference type="NCBI Taxonomy" id="319348"/>
    <lineage>
        <taxon>Eukaryota</taxon>
        <taxon>Metazoa</taxon>
        <taxon>Ecdysozoa</taxon>
        <taxon>Arthropoda</taxon>
        <taxon>Hexapoda</taxon>
        <taxon>Insecta</taxon>
        <taxon>Pterygota</taxon>
        <taxon>Neoptera</taxon>
        <taxon>Endopterygota</taxon>
        <taxon>Diptera</taxon>
        <taxon>Nematocera</taxon>
        <taxon>Chironomoidea</taxon>
        <taxon>Chironomidae</taxon>
        <taxon>Chironominae</taxon>
        <taxon>Polypedilum</taxon>
        <taxon>Polypedilum</taxon>
    </lineage>
</organism>
<evidence type="ECO:0000313" key="3">
    <source>
        <dbReference type="Proteomes" id="UP001107558"/>
    </source>
</evidence>
<dbReference type="EMBL" id="JADBJN010000002">
    <property type="protein sequence ID" value="KAG5674425.1"/>
    <property type="molecule type" value="Genomic_DNA"/>
</dbReference>
<feature type="signal peptide" evidence="1">
    <location>
        <begin position="1"/>
        <end position="19"/>
    </location>
</feature>
<dbReference type="AlphaFoldDB" id="A0A9J6BWV3"/>